<name>A0A9P5PQ47_9AGAR</name>
<dbReference type="Proteomes" id="UP000772434">
    <property type="component" value="Unassembled WGS sequence"/>
</dbReference>
<dbReference type="AlphaFoldDB" id="A0A9P5PQ47"/>
<protein>
    <submittedName>
        <fullName evidence="2">Uncharacterized protein</fullName>
    </submittedName>
</protein>
<sequence>MPPLQFLLTLLLVSASFLATIASPLMILVNLGHNDLGIVENRETLVSKAQPIEVPVALWTAHEGETNEHWSLIIDSKNGFHAIMFLTDQASMVVRTFTYDVAKESALKKLCMAKFKTKEEMDDVFSQLAKIPMTLKPTEKGGNCMDYIQKALDMLQEKGHIDKVPADIDRLLQGSYERGRRSVRHTLAEAGARD</sequence>
<dbReference type="EMBL" id="JADNRY010000086">
    <property type="protein sequence ID" value="KAF9066522.1"/>
    <property type="molecule type" value="Genomic_DNA"/>
</dbReference>
<feature type="chain" id="PRO_5040423733" evidence="1">
    <location>
        <begin position="23"/>
        <end position="194"/>
    </location>
</feature>
<proteinExistence type="predicted"/>
<comment type="caution">
    <text evidence="2">The sequence shown here is derived from an EMBL/GenBank/DDBJ whole genome shotgun (WGS) entry which is preliminary data.</text>
</comment>
<feature type="signal peptide" evidence="1">
    <location>
        <begin position="1"/>
        <end position="22"/>
    </location>
</feature>
<evidence type="ECO:0000256" key="1">
    <source>
        <dbReference type="SAM" id="SignalP"/>
    </source>
</evidence>
<dbReference type="OrthoDB" id="3054873at2759"/>
<keyword evidence="1" id="KW-0732">Signal</keyword>
<reference evidence="2" key="1">
    <citation type="submission" date="2020-11" db="EMBL/GenBank/DDBJ databases">
        <authorList>
            <consortium name="DOE Joint Genome Institute"/>
            <person name="Ahrendt S."/>
            <person name="Riley R."/>
            <person name="Andreopoulos W."/>
            <person name="Labutti K."/>
            <person name="Pangilinan J."/>
            <person name="Ruiz-Duenas F.J."/>
            <person name="Barrasa J.M."/>
            <person name="Sanchez-Garcia M."/>
            <person name="Camarero S."/>
            <person name="Miyauchi S."/>
            <person name="Serrano A."/>
            <person name="Linde D."/>
            <person name="Babiker R."/>
            <person name="Drula E."/>
            <person name="Ayuso-Fernandez I."/>
            <person name="Pacheco R."/>
            <person name="Padilla G."/>
            <person name="Ferreira P."/>
            <person name="Barriuso J."/>
            <person name="Kellner H."/>
            <person name="Castanera R."/>
            <person name="Alfaro M."/>
            <person name="Ramirez L."/>
            <person name="Pisabarro A.G."/>
            <person name="Kuo A."/>
            <person name="Tritt A."/>
            <person name="Lipzen A."/>
            <person name="He G."/>
            <person name="Yan M."/>
            <person name="Ng V."/>
            <person name="Cullen D."/>
            <person name="Martin F."/>
            <person name="Rosso M.-N."/>
            <person name="Henrissat B."/>
            <person name="Hibbett D."/>
            <person name="Martinez A.T."/>
            <person name="Grigoriev I.V."/>
        </authorList>
    </citation>
    <scope>NUCLEOTIDE SEQUENCE</scope>
    <source>
        <strain evidence="2">AH 40177</strain>
    </source>
</reference>
<evidence type="ECO:0000313" key="3">
    <source>
        <dbReference type="Proteomes" id="UP000772434"/>
    </source>
</evidence>
<accession>A0A9P5PQ47</accession>
<keyword evidence="3" id="KW-1185">Reference proteome</keyword>
<organism evidence="2 3">
    <name type="scientific">Rhodocollybia butyracea</name>
    <dbReference type="NCBI Taxonomy" id="206335"/>
    <lineage>
        <taxon>Eukaryota</taxon>
        <taxon>Fungi</taxon>
        <taxon>Dikarya</taxon>
        <taxon>Basidiomycota</taxon>
        <taxon>Agaricomycotina</taxon>
        <taxon>Agaricomycetes</taxon>
        <taxon>Agaricomycetidae</taxon>
        <taxon>Agaricales</taxon>
        <taxon>Marasmiineae</taxon>
        <taxon>Omphalotaceae</taxon>
        <taxon>Rhodocollybia</taxon>
    </lineage>
</organism>
<evidence type="ECO:0000313" key="2">
    <source>
        <dbReference type="EMBL" id="KAF9066522.1"/>
    </source>
</evidence>
<gene>
    <name evidence="2" type="ORF">BDP27DRAFT_1423769</name>
</gene>